<dbReference type="EMBL" id="JAMZEL010000008">
    <property type="protein sequence ID" value="MCP1384472.1"/>
    <property type="molecule type" value="Genomic_DNA"/>
</dbReference>
<keyword evidence="2" id="KW-1185">Reference proteome</keyword>
<name>A0ABT1FRX9_9BACT</name>
<gene>
    <name evidence="1" type="ORF">NCI00_18685</name>
</gene>
<comment type="caution">
    <text evidence="1">The sequence shown here is derived from an EMBL/GenBank/DDBJ whole genome shotgun (WGS) entry which is preliminary data.</text>
</comment>
<dbReference type="Proteomes" id="UP001204772">
    <property type="component" value="Unassembled WGS sequence"/>
</dbReference>
<reference evidence="1 2" key="1">
    <citation type="submission" date="2022-06" db="EMBL/GenBank/DDBJ databases">
        <title>Runella sp. S5 genome sequencing.</title>
        <authorList>
            <person name="Park S."/>
        </authorList>
    </citation>
    <scope>NUCLEOTIDE SEQUENCE [LARGE SCALE GENOMIC DNA]</scope>
    <source>
        <strain evidence="1 2">S5</strain>
    </source>
</reference>
<organism evidence="1 2">
    <name type="scientific">Runella salmonicolor</name>
    <dbReference type="NCBI Taxonomy" id="2950278"/>
    <lineage>
        <taxon>Bacteria</taxon>
        <taxon>Pseudomonadati</taxon>
        <taxon>Bacteroidota</taxon>
        <taxon>Cytophagia</taxon>
        <taxon>Cytophagales</taxon>
        <taxon>Spirosomataceae</taxon>
        <taxon>Runella</taxon>
    </lineage>
</organism>
<proteinExistence type="predicted"/>
<evidence type="ECO:0000313" key="1">
    <source>
        <dbReference type="EMBL" id="MCP1384472.1"/>
    </source>
</evidence>
<dbReference type="RefSeq" id="WP_253530036.1">
    <property type="nucleotide sequence ID" value="NZ_JAMZEL010000008.1"/>
</dbReference>
<protein>
    <submittedName>
        <fullName evidence="1">Uncharacterized protein</fullName>
    </submittedName>
</protein>
<sequence>MAELQAEISSHIRMLTEGSVWIDDQKRTIVVHRVHFSSAVTVGSFSLLIIPDMTIAHRSAASVEERVKSGKMQYCRQCQNI</sequence>
<evidence type="ECO:0000313" key="2">
    <source>
        <dbReference type="Proteomes" id="UP001204772"/>
    </source>
</evidence>
<accession>A0ABT1FRX9</accession>